<dbReference type="SMR" id="V4LHX7"/>
<gene>
    <name evidence="13" type="ORF">EUTSA_v10015715mg</name>
</gene>
<keyword evidence="7" id="KW-0539">Nucleus</keyword>
<keyword evidence="6" id="KW-0804">Transcription</keyword>
<keyword evidence="10" id="KW-0175">Coiled coil</keyword>
<dbReference type="PROSITE" id="PS51032">
    <property type="entry name" value="AP2_ERF"/>
    <property type="match status" value="1"/>
</dbReference>
<reference evidence="13 14" key="1">
    <citation type="journal article" date="2013" name="Front. Plant Sci.">
        <title>The Reference Genome of the Halophytic Plant Eutrema salsugineum.</title>
        <authorList>
            <person name="Yang R."/>
            <person name="Jarvis D.E."/>
            <person name="Chen H."/>
            <person name="Beilstein M.A."/>
            <person name="Grimwood J."/>
            <person name="Jenkins J."/>
            <person name="Shu S."/>
            <person name="Prochnik S."/>
            <person name="Xin M."/>
            <person name="Ma C."/>
            <person name="Schmutz J."/>
            <person name="Wing R.A."/>
            <person name="Mitchell-Olds T."/>
            <person name="Schumaker K.S."/>
            <person name="Wang X."/>
        </authorList>
    </citation>
    <scope>NUCLEOTIDE SEQUENCE [LARGE SCALE GENOMIC DNA]</scope>
</reference>
<evidence type="ECO:0000313" key="14">
    <source>
        <dbReference type="Proteomes" id="UP000030689"/>
    </source>
</evidence>
<dbReference type="STRING" id="72664.V4LHX7"/>
<evidence type="ECO:0000256" key="11">
    <source>
        <dbReference type="SAM" id="MobiDB-lite"/>
    </source>
</evidence>
<evidence type="ECO:0000256" key="9">
    <source>
        <dbReference type="ARBA" id="ARBA00037379"/>
    </source>
</evidence>
<dbReference type="Gramene" id="ESQ41992">
    <property type="protein sequence ID" value="ESQ41992"/>
    <property type="gene ID" value="EUTSA_v10015715mg"/>
</dbReference>
<comment type="similarity">
    <text evidence="8">Belongs to the AP2/ERF transcription factor family. ERF subfamily.</text>
</comment>
<dbReference type="GO" id="GO:0009873">
    <property type="term" value="P:ethylene-activated signaling pathway"/>
    <property type="evidence" value="ECO:0007669"/>
    <property type="project" value="UniProtKB-KW"/>
</dbReference>
<keyword evidence="4" id="KW-0238">DNA-binding</keyword>
<evidence type="ECO:0000256" key="1">
    <source>
        <dbReference type="ARBA" id="ARBA00004123"/>
    </source>
</evidence>
<dbReference type="GO" id="GO:0043565">
    <property type="term" value="F:sequence-specific DNA binding"/>
    <property type="evidence" value="ECO:0007669"/>
    <property type="project" value="EnsemblPlants"/>
</dbReference>
<dbReference type="KEGG" id="eus:EUTSA_v10015715mg"/>
<keyword evidence="3" id="KW-0805">Transcription regulation</keyword>
<dbReference type="GO" id="GO:0048528">
    <property type="term" value="P:post-embryonic root development"/>
    <property type="evidence" value="ECO:0007669"/>
    <property type="project" value="EnsemblPlants"/>
</dbReference>
<sequence>MEHQTTQKQKTKEKSKGNNKTKFVGVRQRPSGKWVAEIKDTTQKIRMWLGTFETAEEAARAYDEAACLLRGSNTRTNFANHFPNNSQLSLKIRNLLHQKQSMKQQQQQQQQKKPISSFAERSINYNTSTATSLTTTTTTTTVVPINNVYSPDPSVILQPENENVLLPYSWPLVSGFNHQVPLTQGGEEAHGHLNNPHPTDPHSGLAEIERQISASLYAMNGANSYFDNMNAEYAIFDPTDPIWDLPSLSQLFCPT</sequence>
<evidence type="ECO:0000256" key="5">
    <source>
        <dbReference type="ARBA" id="ARBA00023159"/>
    </source>
</evidence>
<evidence type="ECO:0000256" key="6">
    <source>
        <dbReference type="ARBA" id="ARBA00023163"/>
    </source>
</evidence>
<dbReference type="PANTHER" id="PTHR31194:SF90">
    <property type="entry name" value="ETHYLENE-RESPONSIVE TRANSCRIPTION FACTOR RAP2-11"/>
    <property type="match status" value="1"/>
</dbReference>
<dbReference type="InterPro" id="IPR036955">
    <property type="entry name" value="AP2/ERF_dom_sf"/>
</dbReference>
<dbReference type="OMA" id="DNMNAEY"/>
<dbReference type="PANTHER" id="PTHR31194">
    <property type="entry name" value="SHN SHINE , DNA BINDING / TRANSCRIPTION FACTOR"/>
    <property type="match status" value="1"/>
</dbReference>
<organism evidence="13 14">
    <name type="scientific">Eutrema salsugineum</name>
    <name type="common">Saltwater cress</name>
    <name type="synonym">Sisymbrium salsugineum</name>
    <dbReference type="NCBI Taxonomy" id="72664"/>
    <lineage>
        <taxon>Eukaryota</taxon>
        <taxon>Viridiplantae</taxon>
        <taxon>Streptophyta</taxon>
        <taxon>Embryophyta</taxon>
        <taxon>Tracheophyta</taxon>
        <taxon>Spermatophyta</taxon>
        <taxon>Magnoliopsida</taxon>
        <taxon>eudicotyledons</taxon>
        <taxon>Gunneridae</taxon>
        <taxon>Pentapetalae</taxon>
        <taxon>rosids</taxon>
        <taxon>malvids</taxon>
        <taxon>Brassicales</taxon>
        <taxon>Brassicaceae</taxon>
        <taxon>Eutremeae</taxon>
        <taxon>Eutrema</taxon>
    </lineage>
</organism>
<dbReference type="SUPFAM" id="SSF54171">
    <property type="entry name" value="DNA-binding domain"/>
    <property type="match status" value="1"/>
</dbReference>
<feature type="region of interest" description="Disordered" evidence="11">
    <location>
        <begin position="1"/>
        <end position="21"/>
    </location>
</feature>
<dbReference type="Proteomes" id="UP000030689">
    <property type="component" value="Unassembled WGS sequence"/>
</dbReference>
<feature type="coiled-coil region" evidence="10">
    <location>
        <begin position="85"/>
        <end position="112"/>
    </location>
</feature>
<name>V4LHX7_EUTSA</name>
<dbReference type="GO" id="GO:0000302">
    <property type="term" value="P:response to reactive oxygen species"/>
    <property type="evidence" value="ECO:0007669"/>
    <property type="project" value="EnsemblPlants"/>
</dbReference>
<evidence type="ECO:0000256" key="3">
    <source>
        <dbReference type="ARBA" id="ARBA00023015"/>
    </source>
</evidence>
<dbReference type="GO" id="GO:0035865">
    <property type="term" value="P:cellular response to potassium ion"/>
    <property type="evidence" value="ECO:0007669"/>
    <property type="project" value="EnsemblPlants"/>
</dbReference>
<dbReference type="CDD" id="cd00018">
    <property type="entry name" value="AP2"/>
    <property type="match status" value="1"/>
</dbReference>
<evidence type="ECO:0000256" key="7">
    <source>
        <dbReference type="ARBA" id="ARBA00023242"/>
    </source>
</evidence>
<dbReference type="SMART" id="SM00380">
    <property type="entry name" value="AP2"/>
    <property type="match status" value="1"/>
</dbReference>
<dbReference type="InterPro" id="IPR001471">
    <property type="entry name" value="AP2/ERF_dom"/>
</dbReference>
<dbReference type="InterPro" id="IPR050913">
    <property type="entry name" value="AP2/ERF_ERF"/>
</dbReference>
<evidence type="ECO:0000259" key="12">
    <source>
        <dbReference type="PROSITE" id="PS51032"/>
    </source>
</evidence>
<feature type="domain" description="AP2/ERF" evidence="12">
    <location>
        <begin position="22"/>
        <end position="79"/>
    </location>
</feature>
<dbReference type="Pfam" id="PF00847">
    <property type="entry name" value="AP2"/>
    <property type="match status" value="1"/>
</dbReference>
<evidence type="ECO:0000256" key="4">
    <source>
        <dbReference type="ARBA" id="ARBA00023125"/>
    </source>
</evidence>
<dbReference type="OrthoDB" id="773121at2759"/>
<keyword evidence="5" id="KW-0010">Activator</keyword>
<keyword evidence="2" id="KW-0936">Ethylene signaling pathway</keyword>
<evidence type="ECO:0000256" key="8">
    <source>
        <dbReference type="ARBA" id="ARBA00024343"/>
    </source>
</evidence>
<proteinExistence type="inferred from homology"/>
<evidence type="ECO:0000256" key="10">
    <source>
        <dbReference type="SAM" id="Coils"/>
    </source>
</evidence>
<dbReference type="PRINTS" id="PR00367">
    <property type="entry name" value="ETHRSPELEMNT"/>
</dbReference>
<accession>V4LHX7</accession>
<dbReference type="EMBL" id="KI517464">
    <property type="protein sequence ID" value="ESQ41992.1"/>
    <property type="molecule type" value="Genomic_DNA"/>
</dbReference>
<keyword evidence="14" id="KW-1185">Reference proteome</keyword>
<comment type="function">
    <text evidence="9">Probably acts as a transcriptional activator. Binds to the GCC-box pathogenesis-related promoter element. May be involved in the regulation of gene expression by stress factors and by components of stress signal transduction pathways.</text>
</comment>
<dbReference type="GO" id="GO:0003700">
    <property type="term" value="F:DNA-binding transcription factor activity"/>
    <property type="evidence" value="ECO:0007669"/>
    <property type="project" value="EnsemblPlants"/>
</dbReference>
<dbReference type="eggNOG" id="ENOG502RB9M">
    <property type="taxonomic scope" value="Eukaryota"/>
</dbReference>
<evidence type="ECO:0000313" key="13">
    <source>
        <dbReference type="EMBL" id="ESQ41992.1"/>
    </source>
</evidence>
<dbReference type="AlphaFoldDB" id="V4LHX7"/>
<dbReference type="InterPro" id="IPR016177">
    <property type="entry name" value="DNA-bd_dom_sf"/>
</dbReference>
<protein>
    <recommendedName>
        <fullName evidence="12">AP2/ERF domain-containing protein</fullName>
    </recommendedName>
</protein>
<dbReference type="FunFam" id="3.30.730.10:FF:000005">
    <property type="entry name" value="ethylene-responsive transcription factor RAP2-11"/>
    <property type="match status" value="1"/>
</dbReference>
<evidence type="ECO:0000256" key="2">
    <source>
        <dbReference type="ARBA" id="ARBA00022745"/>
    </source>
</evidence>
<dbReference type="Gene3D" id="3.30.730.10">
    <property type="entry name" value="AP2/ERF domain"/>
    <property type="match status" value="1"/>
</dbReference>
<feature type="compositionally biased region" description="Basic and acidic residues" evidence="11">
    <location>
        <begin position="1"/>
        <end position="16"/>
    </location>
</feature>
<dbReference type="GO" id="GO:0005634">
    <property type="term" value="C:nucleus"/>
    <property type="evidence" value="ECO:0007669"/>
    <property type="project" value="UniProtKB-SubCell"/>
</dbReference>
<comment type="subcellular location">
    <subcellularLocation>
        <location evidence="1">Nucleus</location>
    </subcellularLocation>
</comment>